<organism evidence="3 4">
    <name type="scientific">Natribacillus halophilus</name>
    <dbReference type="NCBI Taxonomy" id="549003"/>
    <lineage>
        <taxon>Bacteria</taxon>
        <taxon>Bacillati</taxon>
        <taxon>Bacillota</taxon>
        <taxon>Bacilli</taxon>
        <taxon>Bacillales</taxon>
        <taxon>Bacillaceae</taxon>
        <taxon>Natribacillus</taxon>
    </lineage>
</organism>
<evidence type="ECO:0000313" key="3">
    <source>
        <dbReference type="EMBL" id="SDJ26665.1"/>
    </source>
</evidence>
<proteinExistence type="inferred from homology"/>
<evidence type="ECO:0000259" key="2">
    <source>
        <dbReference type="Pfam" id="PF00582"/>
    </source>
</evidence>
<dbReference type="InterPro" id="IPR006015">
    <property type="entry name" value="Universal_stress_UspA"/>
</dbReference>
<dbReference type="CDD" id="cd00293">
    <property type="entry name" value="USP-like"/>
    <property type="match status" value="2"/>
</dbReference>
<dbReference type="Gene3D" id="3.40.50.620">
    <property type="entry name" value="HUPs"/>
    <property type="match status" value="2"/>
</dbReference>
<keyword evidence="4" id="KW-1185">Reference proteome</keyword>
<feature type="domain" description="UspA" evidence="2">
    <location>
        <begin position="152"/>
        <end position="290"/>
    </location>
</feature>
<dbReference type="Pfam" id="PF00582">
    <property type="entry name" value="Usp"/>
    <property type="match status" value="2"/>
</dbReference>
<evidence type="ECO:0000256" key="1">
    <source>
        <dbReference type="ARBA" id="ARBA00008791"/>
    </source>
</evidence>
<dbReference type="RefSeq" id="WP_090400015.1">
    <property type="nucleotide sequence ID" value="NZ_FNEN01000025.1"/>
</dbReference>
<dbReference type="EMBL" id="FNEN01000025">
    <property type="protein sequence ID" value="SDJ26665.1"/>
    <property type="molecule type" value="Genomic_DNA"/>
</dbReference>
<protein>
    <submittedName>
        <fullName evidence="3">Nucleotide-binding universal stress protein, UspA family</fullName>
    </submittedName>
</protein>
<dbReference type="OrthoDB" id="9789668at2"/>
<dbReference type="PANTHER" id="PTHR46268">
    <property type="entry name" value="STRESS RESPONSE PROTEIN NHAX"/>
    <property type="match status" value="1"/>
</dbReference>
<dbReference type="PRINTS" id="PR01438">
    <property type="entry name" value="UNVRSLSTRESS"/>
</dbReference>
<dbReference type="InterPro" id="IPR006016">
    <property type="entry name" value="UspA"/>
</dbReference>
<dbReference type="InterPro" id="IPR014729">
    <property type="entry name" value="Rossmann-like_a/b/a_fold"/>
</dbReference>
<dbReference type="AlphaFoldDB" id="A0A1G8SD46"/>
<feature type="domain" description="UspA" evidence="2">
    <location>
        <begin position="1"/>
        <end position="142"/>
    </location>
</feature>
<reference evidence="3 4" key="1">
    <citation type="submission" date="2016-10" db="EMBL/GenBank/DDBJ databases">
        <authorList>
            <person name="de Groot N.N."/>
        </authorList>
    </citation>
    <scope>NUCLEOTIDE SEQUENCE [LARGE SCALE GENOMIC DNA]</scope>
    <source>
        <strain evidence="3 4">DSM 21771</strain>
    </source>
</reference>
<dbReference type="SUPFAM" id="SSF52402">
    <property type="entry name" value="Adenine nucleotide alpha hydrolases-like"/>
    <property type="match status" value="2"/>
</dbReference>
<evidence type="ECO:0000313" key="4">
    <source>
        <dbReference type="Proteomes" id="UP000198853"/>
    </source>
</evidence>
<dbReference type="PANTHER" id="PTHR46268:SF6">
    <property type="entry name" value="UNIVERSAL STRESS PROTEIN UP12"/>
    <property type="match status" value="1"/>
</dbReference>
<sequence length="291" mass="32244">MYKQILVAFDGSEPAEQALTKAIDLAKHYDASLLIGHVIDTRNFPQAASAYPQTLWSEMKEDAEQMLARCREKADASGLENVQTVIQSGNPRVEMPKKLTSDYSVDLLIVGESGRNTVERMVIGSVTEACMRRAPCDVLTVKNEMNATLHQDILVAVDGSAQSEQALEKAIQLARTHHSTLTITHVVEWGTFAKDIAFYQQSYEAEVRDKARQMLETYKLQAEDAGVQNVQTVLRAGNPRTEIPRVLPVEYDIDLLITAETGQNAVEKIFTGSVAEASVRRATCDVFTIKK</sequence>
<comment type="similarity">
    <text evidence="1">Belongs to the universal stress protein A family.</text>
</comment>
<dbReference type="Proteomes" id="UP000198853">
    <property type="component" value="Unassembled WGS sequence"/>
</dbReference>
<gene>
    <name evidence="3" type="ORF">SAMN04488123_12520</name>
</gene>
<accession>A0A1G8SD46</accession>
<name>A0A1G8SD46_9BACI</name>